<evidence type="ECO:0000313" key="2">
    <source>
        <dbReference type="EMBL" id="KAK0476700.1"/>
    </source>
</evidence>
<gene>
    <name evidence="2" type="ORF">IW261DRAFT_325115</name>
</gene>
<protein>
    <submittedName>
        <fullName evidence="2">Uncharacterized protein</fullName>
    </submittedName>
</protein>
<dbReference type="EMBL" id="JAUEPR010000019">
    <property type="protein sequence ID" value="KAK0476700.1"/>
    <property type="molecule type" value="Genomic_DNA"/>
</dbReference>
<sequence length="209" mass="22729">MSPTSFASGRLFGRMLATPLGRSSQANYDRYGIIRKFFQVQIASSWKKSVVSKPYKNSPLLQRYYYGGTLSLTYAPGQLHHFHSSCVASRSRKSRNQSWGVVNDSSPKNPQDPSPTSDLTSHARPPEHPVPSSYPPSSTVSLLAGGQGASRSGTGLTHASNETSHRQPNVAEQDTSSFITQTSEEPSLSFLSILSFAPKCQCGFRAGEK</sequence>
<organism evidence="2 3">
    <name type="scientific">Armillaria novae-zelandiae</name>
    <dbReference type="NCBI Taxonomy" id="153914"/>
    <lineage>
        <taxon>Eukaryota</taxon>
        <taxon>Fungi</taxon>
        <taxon>Dikarya</taxon>
        <taxon>Basidiomycota</taxon>
        <taxon>Agaricomycotina</taxon>
        <taxon>Agaricomycetes</taxon>
        <taxon>Agaricomycetidae</taxon>
        <taxon>Agaricales</taxon>
        <taxon>Marasmiineae</taxon>
        <taxon>Physalacriaceae</taxon>
        <taxon>Armillaria</taxon>
    </lineage>
</organism>
<feature type="region of interest" description="Disordered" evidence="1">
    <location>
        <begin position="97"/>
        <end position="183"/>
    </location>
</feature>
<evidence type="ECO:0000313" key="3">
    <source>
        <dbReference type="Proteomes" id="UP001175227"/>
    </source>
</evidence>
<accession>A0AA39UFG8</accession>
<proteinExistence type="predicted"/>
<dbReference type="AlphaFoldDB" id="A0AA39UFG8"/>
<comment type="caution">
    <text evidence="2">The sequence shown here is derived from an EMBL/GenBank/DDBJ whole genome shotgun (WGS) entry which is preliminary data.</text>
</comment>
<keyword evidence="3" id="KW-1185">Reference proteome</keyword>
<feature type="compositionally biased region" description="Polar residues" evidence="1">
    <location>
        <begin position="149"/>
        <end position="183"/>
    </location>
</feature>
<evidence type="ECO:0000256" key="1">
    <source>
        <dbReference type="SAM" id="MobiDB-lite"/>
    </source>
</evidence>
<reference evidence="2" key="1">
    <citation type="submission" date="2023-06" db="EMBL/GenBank/DDBJ databases">
        <authorList>
            <consortium name="Lawrence Berkeley National Laboratory"/>
            <person name="Ahrendt S."/>
            <person name="Sahu N."/>
            <person name="Indic B."/>
            <person name="Wong-Bajracharya J."/>
            <person name="Merenyi Z."/>
            <person name="Ke H.-M."/>
            <person name="Monk M."/>
            <person name="Kocsube S."/>
            <person name="Drula E."/>
            <person name="Lipzen A."/>
            <person name="Balint B."/>
            <person name="Henrissat B."/>
            <person name="Andreopoulos B."/>
            <person name="Martin F.M."/>
            <person name="Harder C.B."/>
            <person name="Rigling D."/>
            <person name="Ford K.L."/>
            <person name="Foster G.D."/>
            <person name="Pangilinan J."/>
            <person name="Papanicolaou A."/>
            <person name="Barry K."/>
            <person name="LaButti K."/>
            <person name="Viragh M."/>
            <person name="Koriabine M."/>
            <person name="Yan M."/>
            <person name="Riley R."/>
            <person name="Champramary S."/>
            <person name="Plett K.L."/>
            <person name="Tsai I.J."/>
            <person name="Slot J."/>
            <person name="Sipos G."/>
            <person name="Plett J."/>
            <person name="Nagy L.G."/>
            <person name="Grigoriev I.V."/>
        </authorList>
    </citation>
    <scope>NUCLEOTIDE SEQUENCE</scope>
    <source>
        <strain evidence="2">ICMP 16352</strain>
    </source>
</reference>
<dbReference type="Proteomes" id="UP001175227">
    <property type="component" value="Unassembled WGS sequence"/>
</dbReference>
<name>A0AA39UFG8_9AGAR</name>
<feature type="compositionally biased region" description="Polar residues" evidence="1">
    <location>
        <begin position="97"/>
        <end position="120"/>
    </location>
</feature>